<dbReference type="RefSeq" id="WP_129821289.1">
    <property type="nucleotide sequence ID" value="NZ_RCYV01000003.1"/>
</dbReference>
<organism evidence="1">
    <name type="scientific">Turicibacter sanguinis</name>
    <dbReference type="NCBI Taxonomy" id="154288"/>
    <lineage>
        <taxon>Bacteria</taxon>
        <taxon>Bacillati</taxon>
        <taxon>Bacillota</taxon>
        <taxon>Erysipelotrichia</taxon>
        <taxon>Erysipelotrichales</taxon>
        <taxon>Turicibacteraceae</taxon>
        <taxon>Turicibacter</taxon>
    </lineage>
</organism>
<evidence type="ECO:0000313" key="1">
    <source>
        <dbReference type="EMBL" id="MTL92960.1"/>
    </source>
</evidence>
<proteinExistence type="predicted"/>
<dbReference type="InterPro" id="IPR027417">
    <property type="entry name" value="P-loop_NTPase"/>
</dbReference>
<gene>
    <name evidence="1" type="ORF">GMA64_00260</name>
</gene>
<dbReference type="SUPFAM" id="SSF52540">
    <property type="entry name" value="P-loop containing nucleoside triphosphate hydrolases"/>
    <property type="match status" value="3"/>
</dbReference>
<sequence length="362" mass="40703">MGASIKNYFTCANSSKGFCNFFDSNLQGLNNLYILKGGPGTGKSTLMKKIGAHFYDLGYDIEFIHCSSDADSLDGVIIPKLSVGIVDGTAPHVIEPTAPGAIEEYVNLGVAWDRQLLKPHTADILALKYQIGHCYDVLYQSYAEALGIHDEWESIYIAEMDFNKAPLLRQYICDTLLNFEKQDYTAVVKHRFFGASTPTGSTDYIQNLTEDLSKRYFIKGRPGTGKSTLLKQMAAHCEELGYDIEIYHCSFDPDSLDMLLIPSKGICFFDSTAPHEYFPNKPTDEIIDMYDALVTKGTDEKNEAALKEISNRYKQTIKKGTDALGLAKQFHDQLEQFYIDAVDFDIIEKIYVDLKTKIEELM</sequence>
<dbReference type="EMBL" id="WMQV01000001">
    <property type="protein sequence ID" value="MTL92960.1"/>
    <property type="molecule type" value="Genomic_DNA"/>
</dbReference>
<reference evidence="1" key="1">
    <citation type="journal article" date="2019" name="Nat. Med.">
        <title>A library of human gut bacterial isolates paired with longitudinal multiomics data enables mechanistic microbiome research.</title>
        <authorList>
            <person name="Poyet M."/>
            <person name="Groussin M."/>
            <person name="Gibbons S.M."/>
            <person name="Avila-Pacheco J."/>
            <person name="Jiang X."/>
            <person name="Kearney S.M."/>
            <person name="Perrotta A.R."/>
            <person name="Berdy B."/>
            <person name="Zhao S."/>
            <person name="Lieberman T.D."/>
            <person name="Swanson P.K."/>
            <person name="Smith M."/>
            <person name="Roesemann S."/>
            <person name="Alexander J.E."/>
            <person name="Rich S.A."/>
            <person name="Livny J."/>
            <person name="Vlamakis H."/>
            <person name="Clish C."/>
            <person name="Bullock K."/>
            <person name="Deik A."/>
            <person name="Scott J."/>
            <person name="Pierce K.A."/>
            <person name="Xavier R.J."/>
            <person name="Alm E.J."/>
        </authorList>
    </citation>
    <scope>NUCLEOTIDE SEQUENCE</scope>
    <source>
        <strain evidence="1">BIOML-A179</strain>
    </source>
</reference>
<dbReference type="Gene3D" id="3.40.50.300">
    <property type="entry name" value="P-loop containing nucleotide triphosphate hydrolases"/>
    <property type="match status" value="1"/>
</dbReference>
<dbReference type="AlphaFoldDB" id="A0A6G2CJC6"/>
<comment type="caution">
    <text evidence="1">The sequence shown here is derived from an EMBL/GenBank/DDBJ whole genome shotgun (WGS) entry which is preliminary data.</text>
</comment>
<accession>A0A6G2CJC6</accession>
<dbReference type="CDD" id="cd00882">
    <property type="entry name" value="Ras_like_GTPase"/>
    <property type="match status" value="1"/>
</dbReference>
<protein>
    <submittedName>
        <fullName evidence="1">Uncharacterized protein</fullName>
    </submittedName>
</protein>
<name>A0A6G2CJC6_9FIRM</name>